<proteinExistence type="predicted"/>
<evidence type="ECO:0000256" key="1">
    <source>
        <dbReference type="SAM" id="SignalP"/>
    </source>
</evidence>
<gene>
    <name evidence="2" type="ORF">EGW08_005651</name>
</gene>
<name>A0A3S0ZTW2_ELYCH</name>
<dbReference type="OrthoDB" id="6083092at2759"/>
<organism evidence="2 3">
    <name type="scientific">Elysia chlorotica</name>
    <name type="common">Eastern emerald elysia</name>
    <name type="synonym">Sea slug</name>
    <dbReference type="NCBI Taxonomy" id="188477"/>
    <lineage>
        <taxon>Eukaryota</taxon>
        <taxon>Metazoa</taxon>
        <taxon>Spiralia</taxon>
        <taxon>Lophotrochozoa</taxon>
        <taxon>Mollusca</taxon>
        <taxon>Gastropoda</taxon>
        <taxon>Heterobranchia</taxon>
        <taxon>Euthyneura</taxon>
        <taxon>Panpulmonata</taxon>
        <taxon>Sacoglossa</taxon>
        <taxon>Placobranchoidea</taxon>
        <taxon>Plakobranchidae</taxon>
        <taxon>Elysia</taxon>
    </lineage>
</organism>
<keyword evidence="1" id="KW-0732">Signal</keyword>
<reference evidence="2 3" key="1">
    <citation type="submission" date="2019-01" db="EMBL/GenBank/DDBJ databases">
        <title>A draft genome assembly of the solar-powered sea slug Elysia chlorotica.</title>
        <authorList>
            <person name="Cai H."/>
            <person name="Li Q."/>
            <person name="Fang X."/>
            <person name="Li J."/>
            <person name="Curtis N.E."/>
            <person name="Altenburger A."/>
            <person name="Shibata T."/>
            <person name="Feng M."/>
            <person name="Maeda T."/>
            <person name="Schwartz J.A."/>
            <person name="Shigenobu S."/>
            <person name="Lundholm N."/>
            <person name="Nishiyama T."/>
            <person name="Yang H."/>
            <person name="Hasebe M."/>
            <person name="Li S."/>
            <person name="Pierce S.K."/>
            <person name="Wang J."/>
        </authorList>
    </citation>
    <scope>NUCLEOTIDE SEQUENCE [LARGE SCALE GENOMIC DNA]</scope>
    <source>
        <strain evidence="2">EC2010</strain>
        <tissue evidence="2">Whole organism of an adult</tissue>
    </source>
</reference>
<dbReference type="Proteomes" id="UP000271974">
    <property type="component" value="Unassembled WGS sequence"/>
</dbReference>
<evidence type="ECO:0000313" key="2">
    <source>
        <dbReference type="EMBL" id="RUS86570.1"/>
    </source>
</evidence>
<comment type="caution">
    <text evidence="2">The sequence shown here is derived from an EMBL/GenBank/DDBJ whole genome shotgun (WGS) entry which is preliminary data.</text>
</comment>
<protein>
    <submittedName>
        <fullName evidence="2">Uncharacterized protein</fullName>
    </submittedName>
</protein>
<sequence>MRNLNSVSSLMMPLPQRLLVIIAVLLLCTWASNRVQARSTTSLQCNPREVKMSCIMGCYGCLKTFGVELYELASCCRDCRISNLDIIDDGPARCSSKYIRKSWLKRYG</sequence>
<feature type="chain" id="PRO_5018521506" evidence="1">
    <location>
        <begin position="38"/>
        <end position="108"/>
    </location>
</feature>
<dbReference type="AlphaFoldDB" id="A0A3S0ZTW2"/>
<keyword evidence="3" id="KW-1185">Reference proteome</keyword>
<evidence type="ECO:0000313" key="3">
    <source>
        <dbReference type="Proteomes" id="UP000271974"/>
    </source>
</evidence>
<feature type="signal peptide" evidence="1">
    <location>
        <begin position="1"/>
        <end position="37"/>
    </location>
</feature>
<accession>A0A3S0ZTW2</accession>
<dbReference type="EMBL" id="RQTK01000134">
    <property type="protein sequence ID" value="RUS86570.1"/>
    <property type="molecule type" value="Genomic_DNA"/>
</dbReference>